<dbReference type="AlphaFoldDB" id="A0A382KT80"/>
<accession>A0A382KT80</accession>
<name>A0A382KT80_9ZZZZ</name>
<sequence>MQSGEGAGQVDLIRAQPPDRLKPVVEIFLVLSAGVVPVVYQLPGFRVP</sequence>
<organism evidence="1">
    <name type="scientific">marine metagenome</name>
    <dbReference type="NCBI Taxonomy" id="408172"/>
    <lineage>
        <taxon>unclassified sequences</taxon>
        <taxon>metagenomes</taxon>
        <taxon>ecological metagenomes</taxon>
    </lineage>
</organism>
<evidence type="ECO:0000313" key="1">
    <source>
        <dbReference type="EMBL" id="SVC26422.1"/>
    </source>
</evidence>
<proteinExistence type="predicted"/>
<dbReference type="EMBL" id="UINC01082026">
    <property type="protein sequence ID" value="SVC26422.1"/>
    <property type="molecule type" value="Genomic_DNA"/>
</dbReference>
<gene>
    <name evidence="1" type="ORF">METZ01_LOCUS279276</name>
</gene>
<protein>
    <submittedName>
        <fullName evidence="1">Uncharacterized protein</fullName>
    </submittedName>
</protein>
<reference evidence="1" key="1">
    <citation type="submission" date="2018-05" db="EMBL/GenBank/DDBJ databases">
        <authorList>
            <person name="Lanie J.A."/>
            <person name="Ng W.-L."/>
            <person name="Kazmierczak K.M."/>
            <person name="Andrzejewski T.M."/>
            <person name="Davidsen T.M."/>
            <person name="Wayne K.J."/>
            <person name="Tettelin H."/>
            <person name="Glass J.I."/>
            <person name="Rusch D."/>
            <person name="Podicherti R."/>
            <person name="Tsui H.-C.T."/>
            <person name="Winkler M.E."/>
        </authorList>
    </citation>
    <scope>NUCLEOTIDE SEQUENCE</scope>
</reference>